<evidence type="ECO:0000313" key="2">
    <source>
        <dbReference type="Proteomes" id="UP000238220"/>
    </source>
</evidence>
<sequence length="96" mass="10696">MTATIVLHLPAHRATALKLQPQEPEAARAYDRNIAGYLEFLKDEAQRAGYAVAADQKDFGPVFSIEEDDHASKRAAHAWLGNLPDIWNWMPAATPR</sequence>
<dbReference type="RefSeq" id="WP_104231221.1">
    <property type="nucleotide sequence ID" value="NZ_PSNW01000008.1"/>
</dbReference>
<proteinExistence type="predicted"/>
<dbReference type="Proteomes" id="UP000238220">
    <property type="component" value="Unassembled WGS sequence"/>
</dbReference>
<evidence type="ECO:0000313" key="1">
    <source>
        <dbReference type="EMBL" id="PPE73182.1"/>
    </source>
</evidence>
<accession>A0A2S5TE31</accession>
<organism evidence="1 2">
    <name type="scientific">Solimonas fluminis</name>
    <dbReference type="NCBI Taxonomy" id="2086571"/>
    <lineage>
        <taxon>Bacteria</taxon>
        <taxon>Pseudomonadati</taxon>
        <taxon>Pseudomonadota</taxon>
        <taxon>Gammaproteobacteria</taxon>
        <taxon>Nevskiales</taxon>
        <taxon>Nevskiaceae</taxon>
        <taxon>Solimonas</taxon>
    </lineage>
</organism>
<comment type="caution">
    <text evidence="1">The sequence shown here is derived from an EMBL/GenBank/DDBJ whole genome shotgun (WGS) entry which is preliminary data.</text>
</comment>
<name>A0A2S5TE31_9GAMM</name>
<dbReference type="OrthoDB" id="7064166at2"/>
<reference evidence="1 2" key="1">
    <citation type="submission" date="2018-02" db="EMBL/GenBank/DDBJ databases">
        <title>Genome sequencing of Solimonas sp. HR-BB.</title>
        <authorList>
            <person name="Lee Y."/>
            <person name="Jeon C.O."/>
        </authorList>
    </citation>
    <scope>NUCLEOTIDE SEQUENCE [LARGE SCALE GENOMIC DNA]</scope>
    <source>
        <strain evidence="1 2">HR-BB</strain>
    </source>
</reference>
<keyword evidence="2" id="KW-1185">Reference proteome</keyword>
<protein>
    <submittedName>
        <fullName evidence="1">Uncharacterized protein</fullName>
    </submittedName>
</protein>
<gene>
    <name evidence="1" type="ORF">C3942_15300</name>
</gene>
<dbReference type="EMBL" id="PSNW01000008">
    <property type="protein sequence ID" value="PPE73182.1"/>
    <property type="molecule type" value="Genomic_DNA"/>
</dbReference>
<dbReference type="AlphaFoldDB" id="A0A2S5TE31"/>